<organism evidence="6 7">
    <name type="scientific">Pseudoalteromonas xiamenensis</name>
    <dbReference type="NCBI Taxonomy" id="882626"/>
    <lineage>
        <taxon>Bacteria</taxon>
        <taxon>Pseudomonadati</taxon>
        <taxon>Pseudomonadota</taxon>
        <taxon>Gammaproteobacteria</taxon>
        <taxon>Alteromonadales</taxon>
        <taxon>Pseudoalteromonadaceae</taxon>
        <taxon>Pseudoalteromonas</taxon>
    </lineage>
</organism>
<comment type="subcellular location">
    <subcellularLocation>
        <location evidence="1">Membrane</location>
    </subcellularLocation>
</comment>
<evidence type="ECO:0000313" key="6">
    <source>
        <dbReference type="EMBL" id="QTH71789.1"/>
    </source>
</evidence>
<keyword evidence="4 5" id="KW-0472">Membrane</keyword>
<keyword evidence="2 5" id="KW-0812">Transmembrane</keyword>
<keyword evidence="7" id="KW-1185">Reference proteome</keyword>
<evidence type="ECO:0000256" key="1">
    <source>
        <dbReference type="ARBA" id="ARBA00004370"/>
    </source>
</evidence>
<dbReference type="AlphaFoldDB" id="A0A975DHN1"/>
<sequence>MWIQYPILVLLCLTITLWLTTFKLRLKAVLSRQITPHDLFFANTQSLSERAILLGKNYDNQFQLPLLFLLGLFFVELELLDGAFWKVSAWIFVVTRLWHSYEHVIAMNLRRRTFAFTLNACSVFTLWIGLMIHMVQVTQS</sequence>
<reference evidence="6" key="1">
    <citation type="submission" date="2021-03" db="EMBL/GenBank/DDBJ databases">
        <title>Complete Genome of Pseudoalteromonas xiamenensis STKMTI.2, a new potential marine bacterium producing anti-Vibrio compounds.</title>
        <authorList>
            <person name="Handayani D.P."/>
            <person name="Isnansetyo A."/>
            <person name="Istiqomah I."/>
            <person name="Jumina J."/>
        </authorList>
    </citation>
    <scope>NUCLEOTIDE SEQUENCE</scope>
    <source>
        <strain evidence="6">STKMTI.2</strain>
    </source>
</reference>
<dbReference type="Proteomes" id="UP000664904">
    <property type="component" value="Chromosome"/>
</dbReference>
<dbReference type="EMBL" id="CP072133">
    <property type="protein sequence ID" value="QTH71789.1"/>
    <property type="molecule type" value="Genomic_DNA"/>
</dbReference>
<protein>
    <submittedName>
        <fullName evidence="6">MAPEG family protein</fullName>
    </submittedName>
</protein>
<dbReference type="Gene3D" id="1.20.120.550">
    <property type="entry name" value="Membrane associated eicosanoid/glutathione metabolism-like domain"/>
    <property type="match status" value="1"/>
</dbReference>
<proteinExistence type="predicted"/>
<dbReference type="InterPro" id="IPR023352">
    <property type="entry name" value="MAPEG-like_dom_sf"/>
</dbReference>
<keyword evidence="3 5" id="KW-1133">Transmembrane helix</keyword>
<evidence type="ECO:0000256" key="2">
    <source>
        <dbReference type="ARBA" id="ARBA00022692"/>
    </source>
</evidence>
<accession>A0A975DHN1</accession>
<feature type="transmembrane region" description="Helical" evidence="5">
    <location>
        <begin position="6"/>
        <end position="24"/>
    </location>
</feature>
<evidence type="ECO:0000313" key="7">
    <source>
        <dbReference type="Proteomes" id="UP000664904"/>
    </source>
</evidence>
<name>A0A975DHN1_9GAMM</name>
<evidence type="ECO:0000256" key="3">
    <source>
        <dbReference type="ARBA" id="ARBA00022989"/>
    </source>
</evidence>
<evidence type="ECO:0000256" key="4">
    <source>
        <dbReference type="ARBA" id="ARBA00023136"/>
    </source>
</evidence>
<evidence type="ECO:0000256" key="5">
    <source>
        <dbReference type="SAM" id="Phobius"/>
    </source>
</evidence>
<dbReference type="RefSeq" id="WP_208843413.1">
    <property type="nucleotide sequence ID" value="NZ_CP072133.1"/>
</dbReference>
<feature type="transmembrane region" description="Helical" evidence="5">
    <location>
        <begin position="83"/>
        <end position="101"/>
    </location>
</feature>
<feature type="transmembrane region" description="Helical" evidence="5">
    <location>
        <begin position="113"/>
        <end position="135"/>
    </location>
</feature>
<dbReference type="KEGG" id="pxi:J5O05_02205"/>
<dbReference type="GO" id="GO:0016020">
    <property type="term" value="C:membrane"/>
    <property type="evidence" value="ECO:0007669"/>
    <property type="project" value="UniProtKB-SubCell"/>
</dbReference>
<gene>
    <name evidence="6" type="ORF">J5O05_02205</name>
</gene>
<dbReference type="SUPFAM" id="SSF161084">
    <property type="entry name" value="MAPEG domain-like"/>
    <property type="match status" value="1"/>
</dbReference>
<dbReference type="InterPro" id="IPR001129">
    <property type="entry name" value="Membr-assoc_MAPEG"/>
</dbReference>
<dbReference type="Pfam" id="PF01124">
    <property type="entry name" value="MAPEG"/>
    <property type="match status" value="1"/>
</dbReference>